<dbReference type="OrthoDB" id="5374569at2759"/>
<dbReference type="RefSeq" id="XP_020117752.1">
    <property type="nucleotide sequence ID" value="XM_020262081.1"/>
</dbReference>
<proteinExistence type="predicted"/>
<dbReference type="Proteomes" id="UP000214365">
    <property type="component" value="Unassembled WGS sequence"/>
</dbReference>
<comment type="caution">
    <text evidence="2">The sequence shown here is derived from an EMBL/GenBank/DDBJ whole genome shotgun (WGS) entry which is preliminary data.</text>
</comment>
<feature type="compositionally biased region" description="Polar residues" evidence="1">
    <location>
        <begin position="406"/>
        <end position="429"/>
    </location>
</feature>
<feature type="region of interest" description="Disordered" evidence="1">
    <location>
        <begin position="133"/>
        <end position="197"/>
    </location>
</feature>
<dbReference type="EMBL" id="LFMY01000011">
    <property type="protein sequence ID" value="OKL57631.1"/>
    <property type="molecule type" value="Genomic_DNA"/>
</dbReference>
<feature type="compositionally biased region" description="Polar residues" evidence="1">
    <location>
        <begin position="241"/>
        <end position="256"/>
    </location>
</feature>
<dbReference type="AlphaFoldDB" id="A0A225A9Q9"/>
<organism evidence="2 3">
    <name type="scientific">Talaromyces atroroseus</name>
    <dbReference type="NCBI Taxonomy" id="1441469"/>
    <lineage>
        <taxon>Eukaryota</taxon>
        <taxon>Fungi</taxon>
        <taxon>Dikarya</taxon>
        <taxon>Ascomycota</taxon>
        <taxon>Pezizomycotina</taxon>
        <taxon>Eurotiomycetes</taxon>
        <taxon>Eurotiomycetidae</taxon>
        <taxon>Eurotiales</taxon>
        <taxon>Trichocomaceae</taxon>
        <taxon>Talaromyces</taxon>
        <taxon>Talaromyces sect. Trachyspermi</taxon>
    </lineage>
</organism>
<feature type="region of interest" description="Disordered" evidence="1">
    <location>
        <begin position="402"/>
        <end position="444"/>
    </location>
</feature>
<feature type="region of interest" description="Disordered" evidence="1">
    <location>
        <begin position="224"/>
        <end position="362"/>
    </location>
</feature>
<feature type="region of interest" description="Disordered" evidence="1">
    <location>
        <begin position="1"/>
        <end position="51"/>
    </location>
</feature>
<feature type="compositionally biased region" description="Polar residues" evidence="1">
    <location>
        <begin position="324"/>
        <end position="333"/>
    </location>
</feature>
<feature type="compositionally biased region" description="Acidic residues" evidence="1">
    <location>
        <begin position="177"/>
        <end position="196"/>
    </location>
</feature>
<gene>
    <name evidence="2" type="ORF">UA08_07169</name>
</gene>
<dbReference type="GeneID" id="31006925"/>
<evidence type="ECO:0000256" key="1">
    <source>
        <dbReference type="SAM" id="MobiDB-lite"/>
    </source>
</evidence>
<feature type="compositionally biased region" description="Acidic residues" evidence="1">
    <location>
        <begin position="275"/>
        <end position="288"/>
    </location>
</feature>
<feature type="compositionally biased region" description="Basic residues" evidence="1">
    <location>
        <begin position="24"/>
        <end position="37"/>
    </location>
</feature>
<name>A0A225A9Q9_TALAT</name>
<dbReference type="STRING" id="1441469.A0A225A9Q9"/>
<reference evidence="2 3" key="1">
    <citation type="submission" date="2015-06" db="EMBL/GenBank/DDBJ databases">
        <title>Talaromyces atroroseus IBT 11181 draft genome.</title>
        <authorList>
            <person name="Rasmussen K.B."/>
            <person name="Rasmussen S."/>
            <person name="Petersen B."/>
            <person name="Sicheritz-Ponten T."/>
            <person name="Mortensen U.H."/>
            <person name="Thrane U."/>
        </authorList>
    </citation>
    <scope>NUCLEOTIDE SEQUENCE [LARGE SCALE GENOMIC DNA]</scope>
    <source>
        <strain evidence="2 3">IBT 11181</strain>
    </source>
</reference>
<accession>A0A225A9Q9</accession>
<protein>
    <submittedName>
        <fullName evidence="2">Uncharacterized protein</fullName>
    </submittedName>
</protein>
<feature type="compositionally biased region" description="Basic and acidic residues" evidence="1">
    <location>
        <begin position="311"/>
        <end position="320"/>
    </location>
</feature>
<evidence type="ECO:0000313" key="2">
    <source>
        <dbReference type="EMBL" id="OKL57631.1"/>
    </source>
</evidence>
<feature type="compositionally biased region" description="Basic and acidic residues" evidence="1">
    <location>
        <begin position="147"/>
        <end position="158"/>
    </location>
</feature>
<keyword evidence="3" id="KW-1185">Reference proteome</keyword>
<feature type="compositionally biased region" description="Polar residues" evidence="1">
    <location>
        <begin position="346"/>
        <end position="358"/>
    </location>
</feature>
<sequence length="444" mass="51120">MPRLLPWLADDRRRNNAERSPAPTRRRVTANSSRRRTPSPPANQGGAERASALQLTPRHIDVLRSSRSPPTSPVEAPPIEEYIKEGFDNDDMYIMVEDEFYAIAQQFTRHLHHAEYVKRRKQAKNMNASVLRDINRPTDQNTIMRAETLKRKEAERLRERQKRGLAPTSRRPRTEEEKDEEEGLSELDEEEREDDPWFGTSLHTLMASPRKNRSLVGLQSIRSSTRAAAGFRSSEVARSLSGHSNVRRSVSSLPRNEQQRRSVIESPAISPPANADDDEDDEDDDLEIIESRSSRPNPLPQSDVRVRTRLIKRESPERDINPALQRTTPNGIQSGRRIVKSEDQQTKNNANFESSTPLRRSDLEHERKLIPTELARSEPRPRKRILLDEMDDVVTVDIKEEEESKNNIIQGQPRRSLSTNRTPEQQQQRTSKRSRLNDIPTFLV</sequence>
<evidence type="ECO:0000313" key="3">
    <source>
        <dbReference type="Proteomes" id="UP000214365"/>
    </source>
</evidence>